<evidence type="ECO:0000256" key="1">
    <source>
        <dbReference type="SAM" id="Phobius"/>
    </source>
</evidence>
<keyword evidence="3" id="KW-1185">Reference proteome</keyword>
<sequence>MESSVLAVEKPTGWGSRHTLALLGFWAFAMSYAMRFNLSLA</sequence>
<keyword evidence="1" id="KW-0812">Transmembrane</keyword>
<feature type="transmembrane region" description="Helical" evidence="1">
    <location>
        <begin position="20"/>
        <end position="38"/>
    </location>
</feature>
<comment type="caution">
    <text evidence="2">The sequence shown here is derived from an EMBL/GenBank/DDBJ whole genome shotgun (WGS) entry which is preliminary data.</text>
</comment>
<keyword evidence="1" id="KW-0472">Membrane</keyword>
<dbReference type="AlphaFoldDB" id="A0A8J2KKR6"/>
<proteinExistence type="predicted"/>
<name>A0A8J2KKR6_9HEXA</name>
<keyword evidence="1" id="KW-1133">Transmembrane helix</keyword>
<feature type="non-terminal residue" evidence="2">
    <location>
        <position position="1"/>
    </location>
</feature>
<protein>
    <submittedName>
        <fullName evidence="2">Uncharacterized protein</fullName>
    </submittedName>
</protein>
<dbReference type="Proteomes" id="UP000708208">
    <property type="component" value="Unassembled WGS sequence"/>
</dbReference>
<evidence type="ECO:0000313" key="2">
    <source>
        <dbReference type="EMBL" id="CAG7818317.1"/>
    </source>
</evidence>
<organism evidence="2 3">
    <name type="scientific">Allacma fusca</name>
    <dbReference type="NCBI Taxonomy" id="39272"/>
    <lineage>
        <taxon>Eukaryota</taxon>
        <taxon>Metazoa</taxon>
        <taxon>Ecdysozoa</taxon>
        <taxon>Arthropoda</taxon>
        <taxon>Hexapoda</taxon>
        <taxon>Collembola</taxon>
        <taxon>Symphypleona</taxon>
        <taxon>Sminthuridae</taxon>
        <taxon>Allacma</taxon>
    </lineage>
</organism>
<evidence type="ECO:0000313" key="3">
    <source>
        <dbReference type="Proteomes" id="UP000708208"/>
    </source>
</evidence>
<accession>A0A8J2KKR6</accession>
<dbReference type="EMBL" id="CAJVCH010417539">
    <property type="protein sequence ID" value="CAG7818317.1"/>
    <property type="molecule type" value="Genomic_DNA"/>
</dbReference>
<gene>
    <name evidence="2" type="ORF">AFUS01_LOCUS28830</name>
</gene>
<reference evidence="2" key="1">
    <citation type="submission" date="2021-06" db="EMBL/GenBank/DDBJ databases">
        <authorList>
            <person name="Hodson N. C."/>
            <person name="Mongue J. A."/>
            <person name="Jaron S. K."/>
        </authorList>
    </citation>
    <scope>NUCLEOTIDE SEQUENCE</scope>
</reference>